<dbReference type="RefSeq" id="WP_086533991.1">
    <property type="nucleotide sequence ID" value="NZ_NGFO01000003.1"/>
</dbReference>
<gene>
    <name evidence="2" type="ORF">CA982_03630</name>
</gene>
<accession>A0A243QFZ7</accession>
<sequence>MTSSDTVTGKQIGTGIKAFTSATGATGKIRFLDSPEEVLDFIDGPDVESTVVISRGGTTTFMSPALMAGVAGLITLQGAPESHLGILSREFGIPCVMSTQFSEGVKTARDETIPADGVTVRLDTSGDTGLVFLVDETA</sequence>
<name>A0A243QFZ7_9ACTN</name>
<dbReference type="InterPro" id="IPR036637">
    <property type="entry name" value="Phosphohistidine_dom_sf"/>
</dbReference>
<keyword evidence="3" id="KW-1185">Reference proteome</keyword>
<dbReference type="Proteomes" id="UP000194632">
    <property type="component" value="Unassembled WGS sequence"/>
</dbReference>
<dbReference type="GO" id="GO:0016772">
    <property type="term" value="F:transferase activity, transferring phosphorus-containing groups"/>
    <property type="evidence" value="ECO:0007669"/>
    <property type="project" value="InterPro"/>
</dbReference>
<feature type="domain" description="PEP-utilising enzyme mobile" evidence="1">
    <location>
        <begin position="52"/>
        <end position="103"/>
    </location>
</feature>
<evidence type="ECO:0000259" key="1">
    <source>
        <dbReference type="Pfam" id="PF00391"/>
    </source>
</evidence>
<protein>
    <recommendedName>
        <fullName evidence="1">PEP-utilising enzyme mobile domain-containing protein</fullName>
    </recommendedName>
</protein>
<dbReference type="OrthoDB" id="3568381at2"/>
<dbReference type="InterPro" id="IPR008279">
    <property type="entry name" value="PEP-util_enz_mobile_dom"/>
</dbReference>
<evidence type="ECO:0000313" key="3">
    <source>
        <dbReference type="Proteomes" id="UP000194632"/>
    </source>
</evidence>
<dbReference type="SUPFAM" id="SSF52009">
    <property type="entry name" value="Phosphohistidine domain"/>
    <property type="match status" value="1"/>
</dbReference>
<dbReference type="EMBL" id="NGFO01000003">
    <property type="protein sequence ID" value="OUC80297.1"/>
    <property type="molecule type" value="Genomic_DNA"/>
</dbReference>
<dbReference type="AlphaFoldDB" id="A0A243QFZ7"/>
<reference evidence="2 3" key="1">
    <citation type="submission" date="2017-05" db="EMBL/GenBank/DDBJ databases">
        <title>Biotechnological potential of actinobacteria isolated from South African environments.</title>
        <authorList>
            <person name="Le Roes-Hill M."/>
            <person name="Prins A."/>
            <person name="Durrell K.A."/>
        </authorList>
    </citation>
    <scope>NUCLEOTIDE SEQUENCE [LARGE SCALE GENOMIC DNA]</scope>
    <source>
        <strain evidence="2">BS2</strain>
    </source>
</reference>
<organism evidence="2 3">
    <name type="scientific">Gordonia lacunae</name>
    <dbReference type="NCBI Taxonomy" id="417102"/>
    <lineage>
        <taxon>Bacteria</taxon>
        <taxon>Bacillati</taxon>
        <taxon>Actinomycetota</taxon>
        <taxon>Actinomycetes</taxon>
        <taxon>Mycobacteriales</taxon>
        <taxon>Gordoniaceae</taxon>
        <taxon>Gordonia</taxon>
    </lineage>
</organism>
<dbReference type="STRING" id="417102.CA982_03630"/>
<proteinExistence type="predicted"/>
<comment type="caution">
    <text evidence="2">The sequence shown here is derived from an EMBL/GenBank/DDBJ whole genome shotgun (WGS) entry which is preliminary data.</text>
</comment>
<dbReference type="Pfam" id="PF00391">
    <property type="entry name" value="PEP-utilizers"/>
    <property type="match status" value="1"/>
</dbReference>
<evidence type="ECO:0000313" key="2">
    <source>
        <dbReference type="EMBL" id="OUC80297.1"/>
    </source>
</evidence>
<dbReference type="Gene3D" id="3.50.30.10">
    <property type="entry name" value="Phosphohistidine domain"/>
    <property type="match status" value="1"/>
</dbReference>